<evidence type="ECO:0000313" key="2">
    <source>
        <dbReference type="EMBL" id="KAF2084216.1"/>
    </source>
</evidence>
<feature type="region of interest" description="Disordered" evidence="1">
    <location>
        <begin position="59"/>
        <end position="105"/>
    </location>
</feature>
<dbReference type="Proteomes" id="UP000799776">
    <property type="component" value="Unassembled WGS sequence"/>
</dbReference>
<keyword evidence="3" id="KW-1185">Reference proteome</keyword>
<proteinExistence type="predicted"/>
<feature type="compositionally biased region" description="Low complexity" evidence="1">
    <location>
        <begin position="61"/>
        <end position="84"/>
    </location>
</feature>
<gene>
    <name evidence="2" type="ORF">K490DRAFT_68999</name>
</gene>
<dbReference type="EMBL" id="ML978744">
    <property type="protein sequence ID" value="KAF2084216.1"/>
    <property type="molecule type" value="Genomic_DNA"/>
</dbReference>
<evidence type="ECO:0000256" key="1">
    <source>
        <dbReference type="SAM" id="MobiDB-lite"/>
    </source>
</evidence>
<feature type="compositionally biased region" description="Pro residues" evidence="1">
    <location>
        <begin position="11"/>
        <end position="26"/>
    </location>
</feature>
<dbReference type="AlphaFoldDB" id="A0A9P4HRE4"/>
<sequence>MAAPVTDTLPGPVPPVDAPFAAPAPQPWDAARDVVEVDPVIPPKTFEKPLKPAFPCPTLRAASSGHAPGAASPIPHPASSILLSIRPAPPSHPSLARPVPVTEAS</sequence>
<evidence type="ECO:0000313" key="3">
    <source>
        <dbReference type="Proteomes" id="UP000799776"/>
    </source>
</evidence>
<organism evidence="2 3">
    <name type="scientific">Saccharata proteae CBS 121410</name>
    <dbReference type="NCBI Taxonomy" id="1314787"/>
    <lineage>
        <taxon>Eukaryota</taxon>
        <taxon>Fungi</taxon>
        <taxon>Dikarya</taxon>
        <taxon>Ascomycota</taxon>
        <taxon>Pezizomycotina</taxon>
        <taxon>Dothideomycetes</taxon>
        <taxon>Dothideomycetes incertae sedis</taxon>
        <taxon>Botryosphaeriales</taxon>
        <taxon>Saccharataceae</taxon>
        <taxon>Saccharata</taxon>
    </lineage>
</organism>
<reference evidence="2" key="1">
    <citation type="journal article" date="2020" name="Stud. Mycol.">
        <title>101 Dothideomycetes genomes: a test case for predicting lifestyles and emergence of pathogens.</title>
        <authorList>
            <person name="Haridas S."/>
            <person name="Albert R."/>
            <person name="Binder M."/>
            <person name="Bloem J."/>
            <person name="Labutti K."/>
            <person name="Salamov A."/>
            <person name="Andreopoulos B."/>
            <person name="Baker S."/>
            <person name="Barry K."/>
            <person name="Bills G."/>
            <person name="Bluhm B."/>
            <person name="Cannon C."/>
            <person name="Castanera R."/>
            <person name="Culley D."/>
            <person name="Daum C."/>
            <person name="Ezra D."/>
            <person name="Gonzalez J."/>
            <person name="Henrissat B."/>
            <person name="Kuo A."/>
            <person name="Liang C."/>
            <person name="Lipzen A."/>
            <person name="Lutzoni F."/>
            <person name="Magnuson J."/>
            <person name="Mondo S."/>
            <person name="Nolan M."/>
            <person name="Ohm R."/>
            <person name="Pangilinan J."/>
            <person name="Park H.-J."/>
            <person name="Ramirez L."/>
            <person name="Alfaro M."/>
            <person name="Sun H."/>
            <person name="Tritt A."/>
            <person name="Yoshinaga Y."/>
            <person name="Zwiers L.-H."/>
            <person name="Turgeon B."/>
            <person name="Goodwin S."/>
            <person name="Spatafora J."/>
            <person name="Crous P."/>
            <person name="Grigoriev I."/>
        </authorList>
    </citation>
    <scope>NUCLEOTIDE SEQUENCE</scope>
    <source>
        <strain evidence="2">CBS 121410</strain>
    </source>
</reference>
<comment type="caution">
    <text evidence="2">The sequence shown here is derived from an EMBL/GenBank/DDBJ whole genome shotgun (WGS) entry which is preliminary data.</text>
</comment>
<protein>
    <submittedName>
        <fullName evidence="2">Uncharacterized protein</fullName>
    </submittedName>
</protein>
<feature type="region of interest" description="Disordered" evidence="1">
    <location>
        <begin position="1"/>
        <end position="27"/>
    </location>
</feature>
<name>A0A9P4HRE4_9PEZI</name>
<accession>A0A9P4HRE4</accession>